<evidence type="ECO:0000313" key="8">
    <source>
        <dbReference type="Proteomes" id="UP000183585"/>
    </source>
</evidence>
<dbReference type="SUPFAM" id="SSF49899">
    <property type="entry name" value="Concanavalin A-like lectins/glucanases"/>
    <property type="match status" value="1"/>
</dbReference>
<sequence length="803" mass="84284">MSGTRRLLRRPSALALLLVGTLLAVGGAVGGLAAPARAATSITINGASGGKTFDGLGAVSGGGGNSRLLIDYPEPQRGQILDYLFKPDYGASLQILKVEIGGDTNSTSGSEPSHSHFRGDLDCNRGYEWWIMEQAKLRNPSIKLVGLAWGAPGWIGNGTFMSQDSIDYHLSWLGCAKQHNLTIDYLTAAQNERLYDANWTINLRTALNNNGYAGVKLIFGDDYPGSWNPANVAVNNAALRNAIDVIGGHYPCGYLAAQTTCTVSANATATGETLWNSEGGSQDYNDGAKPLARGINRGYLDGRMTAYINWNLIGATTTNIPWATVGLMLANQPWSGWYAVGKNAWTLAHTTQFTAPGWKYLDSSSGYIGGARNNGSYVSLKSPNNTDYTTVVETMDATAAQTLDLTVTGGLSTGSVRVWSTNLNSNNTAEHFVRGADITPSGGRYSLTVQPGRVYTITTTTGGGKGTATSPPQGQLSLPYSDNFDSYPAGKLARYLQDNQGAFETAACGGGRAGMCLRQSSPMAPITWKTLADPSTYGGNLNWNNYTVSADVLLEKAGYVQLEGRVGSQNLDPVSAQNAYFLRVTDAGAWSILRNNTSNQLTTLRSGTVAALGTNRWHSLALGFSGSTITATVDGVTVGTATDSSFGAGLVGFGTSQGQTAQFDNLSVVPGVGGGTQVALRNTNAGRCLDVPSQSQTNGTQLTLWDCNGGANQQWTQTAGKQLQVYGTKCLDAEGAATSSGTRVIIWDCTGGTNQQWNLNSDGTITGVQSGLCLSPTGGGTANGTQVVIATCTGGNSQKWTRS</sequence>
<dbReference type="PANTHER" id="PTHR15172:SF1">
    <property type="entry name" value="GALACTOCEREBROSIDASE"/>
    <property type="match status" value="1"/>
</dbReference>
<dbReference type="GO" id="GO:0016020">
    <property type="term" value="C:membrane"/>
    <property type="evidence" value="ECO:0007669"/>
    <property type="project" value="GOC"/>
</dbReference>
<dbReference type="STRING" id="47853.TK50_13480"/>
<dbReference type="InterPro" id="IPR049162">
    <property type="entry name" value="GH59_C"/>
</dbReference>
<keyword evidence="4" id="KW-0442">Lipid degradation</keyword>
<evidence type="ECO:0000259" key="6">
    <source>
        <dbReference type="SMART" id="SM00458"/>
    </source>
</evidence>
<dbReference type="GO" id="GO:0004336">
    <property type="term" value="F:galactosylceramidase activity"/>
    <property type="evidence" value="ECO:0007669"/>
    <property type="project" value="UniProtKB-EC"/>
</dbReference>
<dbReference type="EMBL" id="FMCT01000020">
    <property type="protein sequence ID" value="SCF48824.1"/>
    <property type="molecule type" value="Genomic_DNA"/>
</dbReference>
<dbReference type="Pfam" id="PF02057">
    <property type="entry name" value="Glyco_hydro_59"/>
    <property type="match status" value="1"/>
</dbReference>
<dbReference type="GO" id="GO:0005764">
    <property type="term" value="C:lysosome"/>
    <property type="evidence" value="ECO:0007669"/>
    <property type="project" value="TreeGrafter"/>
</dbReference>
<protein>
    <recommendedName>
        <fullName evidence="2">galactosylceramidase</fullName>
        <ecNumber evidence="2">3.2.1.46</ecNumber>
    </recommendedName>
    <alternativeName>
        <fullName evidence="5">Galactosylceramidase</fullName>
    </alternativeName>
</protein>
<dbReference type="SUPFAM" id="SSF51445">
    <property type="entry name" value="(Trans)glycosidases"/>
    <property type="match status" value="1"/>
</dbReference>
<evidence type="ECO:0000256" key="5">
    <source>
        <dbReference type="ARBA" id="ARBA00033098"/>
    </source>
</evidence>
<dbReference type="AlphaFoldDB" id="A0A1C5AUX1"/>
<dbReference type="CDD" id="cd23418">
    <property type="entry name" value="beta-trefoil_Ricin_XLN-like"/>
    <property type="match status" value="1"/>
</dbReference>
<dbReference type="InterPro" id="IPR049161">
    <property type="entry name" value="GH59_cat"/>
</dbReference>
<dbReference type="Gene3D" id="3.20.20.80">
    <property type="entry name" value="Glycosidases"/>
    <property type="match status" value="1"/>
</dbReference>
<evidence type="ECO:0000256" key="2">
    <source>
        <dbReference type="ARBA" id="ARBA00012657"/>
    </source>
</evidence>
<accession>A0A1C5AUX1</accession>
<dbReference type="GO" id="GO:0006683">
    <property type="term" value="P:galactosylceramide catabolic process"/>
    <property type="evidence" value="ECO:0007669"/>
    <property type="project" value="InterPro"/>
</dbReference>
<comment type="similarity">
    <text evidence="1">Belongs to the glycosyl hydrolase 59 family.</text>
</comment>
<gene>
    <name evidence="7" type="ORF">GA0070563_1203</name>
</gene>
<reference evidence="8" key="1">
    <citation type="submission" date="2016-06" db="EMBL/GenBank/DDBJ databases">
        <authorList>
            <person name="Varghese N."/>
            <person name="Submissions Spin"/>
        </authorList>
    </citation>
    <scope>NUCLEOTIDE SEQUENCE [LARGE SCALE GENOMIC DNA]</scope>
    <source>
        <strain evidence="8">DSM 43168</strain>
    </source>
</reference>
<proteinExistence type="inferred from homology"/>
<evidence type="ECO:0000256" key="4">
    <source>
        <dbReference type="ARBA" id="ARBA00022963"/>
    </source>
</evidence>
<evidence type="ECO:0000313" key="7">
    <source>
        <dbReference type="EMBL" id="SCF48824.1"/>
    </source>
</evidence>
<keyword evidence="8" id="KW-1185">Reference proteome</keyword>
<name>A0A1C5AUX1_9ACTN</name>
<dbReference type="InterPro" id="IPR035992">
    <property type="entry name" value="Ricin_B-like_lectins"/>
</dbReference>
<dbReference type="InterPro" id="IPR017853">
    <property type="entry name" value="GH"/>
</dbReference>
<dbReference type="PROSITE" id="PS50231">
    <property type="entry name" value="RICIN_B_LECTIN"/>
    <property type="match status" value="1"/>
</dbReference>
<dbReference type="Gene3D" id="2.60.120.560">
    <property type="entry name" value="Exo-inulinase, domain 1"/>
    <property type="match status" value="1"/>
</dbReference>
<dbReference type="InterPro" id="IPR000772">
    <property type="entry name" value="Ricin_B_lectin"/>
</dbReference>
<evidence type="ECO:0000256" key="1">
    <source>
        <dbReference type="ARBA" id="ARBA00005637"/>
    </source>
</evidence>
<dbReference type="Gene3D" id="2.80.10.50">
    <property type="match status" value="1"/>
</dbReference>
<keyword evidence="7" id="KW-0378">Hydrolase</keyword>
<dbReference type="Pfam" id="PF21708">
    <property type="entry name" value="Glyco_hydro_59_C"/>
    <property type="match status" value="1"/>
</dbReference>
<keyword evidence="3" id="KW-0443">Lipid metabolism</keyword>
<dbReference type="SUPFAM" id="SSF50370">
    <property type="entry name" value="Ricin B-like lectins"/>
    <property type="match status" value="1"/>
</dbReference>
<feature type="domain" description="Ricin B lectin" evidence="6">
    <location>
        <begin position="675"/>
        <end position="803"/>
    </location>
</feature>
<dbReference type="InterPro" id="IPR001286">
    <property type="entry name" value="Glyco_hydro_59"/>
</dbReference>
<keyword evidence="3" id="KW-0746">Sphingolipid metabolism</keyword>
<evidence type="ECO:0000256" key="3">
    <source>
        <dbReference type="ARBA" id="ARBA00022919"/>
    </source>
</evidence>
<dbReference type="SMART" id="SM00458">
    <property type="entry name" value="RICIN"/>
    <property type="match status" value="1"/>
</dbReference>
<dbReference type="RefSeq" id="WP_074478850.1">
    <property type="nucleotide sequence ID" value="NZ_FMCT01000020.1"/>
</dbReference>
<organism evidence="7 8">
    <name type="scientific">Micromonospora carbonacea</name>
    <dbReference type="NCBI Taxonomy" id="47853"/>
    <lineage>
        <taxon>Bacteria</taxon>
        <taxon>Bacillati</taxon>
        <taxon>Actinomycetota</taxon>
        <taxon>Actinomycetes</taxon>
        <taxon>Micromonosporales</taxon>
        <taxon>Micromonosporaceae</taxon>
        <taxon>Micromonospora</taxon>
    </lineage>
</organism>
<dbReference type="Gene3D" id="3.20.20.70">
    <property type="entry name" value="Aldolase class I"/>
    <property type="match status" value="1"/>
</dbReference>
<dbReference type="PANTHER" id="PTHR15172">
    <property type="entry name" value="GALACTOCEREBROSIDASE"/>
    <property type="match status" value="1"/>
</dbReference>
<dbReference type="InterPro" id="IPR013785">
    <property type="entry name" value="Aldolase_TIM"/>
</dbReference>
<dbReference type="PRINTS" id="PR00850">
    <property type="entry name" value="GLHYDRLASE59"/>
</dbReference>
<dbReference type="Proteomes" id="UP000183585">
    <property type="component" value="Unassembled WGS sequence"/>
</dbReference>
<dbReference type="Pfam" id="PF00652">
    <property type="entry name" value="Ricin_B_lectin"/>
    <property type="match status" value="1"/>
</dbReference>
<dbReference type="InterPro" id="IPR013320">
    <property type="entry name" value="ConA-like_dom_sf"/>
</dbReference>
<dbReference type="EC" id="3.2.1.46" evidence="2"/>